<evidence type="ECO:0000256" key="3">
    <source>
        <dbReference type="ARBA" id="ARBA00038874"/>
    </source>
</evidence>
<keyword evidence="4" id="KW-0418">Kinase</keyword>
<gene>
    <name evidence="4" type="ORF">MACK_000780</name>
</gene>
<accession>A0A976MAG0</accession>
<reference evidence="4" key="1">
    <citation type="submission" date="2022-07" db="EMBL/GenBank/DDBJ databases">
        <title>Evaluation of T. orientalis genome assembly methods using nanopore sequencing and analysis of variation between genomes.</title>
        <authorList>
            <person name="Yam J."/>
            <person name="Micallef M.L."/>
            <person name="Liu M."/>
            <person name="Djordjevic S.P."/>
            <person name="Bogema D.R."/>
            <person name="Jenkins C."/>
        </authorList>
    </citation>
    <scope>NUCLEOTIDE SEQUENCE</scope>
    <source>
        <strain evidence="4">Goon Nure</strain>
    </source>
</reference>
<evidence type="ECO:0000256" key="1">
    <source>
        <dbReference type="ARBA" id="ARBA00037883"/>
    </source>
</evidence>
<protein>
    <recommendedName>
        <fullName evidence="3">ethanolamine kinase</fullName>
        <ecNumber evidence="3">2.7.1.82</ecNumber>
    </recommendedName>
</protein>
<dbReference type="SUPFAM" id="SSF56112">
    <property type="entry name" value="Protein kinase-like (PK-like)"/>
    <property type="match status" value="1"/>
</dbReference>
<proteinExistence type="inferred from homology"/>
<dbReference type="InterPro" id="IPR011009">
    <property type="entry name" value="Kinase-like_dom_sf"/>
</dbReference>
<comment type="pathway">
    <text evidence="1">Phospholipid metabolism; phosphatidylethanolamine biosynthesis; phosphatidylethanolamine from ethanolamine: step 1/3.</text>
</comment>
<dbReference type="GO" id="GO:0004305">
    <property type="term" value="F:ethanolamine kinase activity"/>
    <property type="evidence" value="ECO:0007669"/>
    <property type="project" value="UniProtKB-EC"/>
</dbReference>
<sequence length="377" mass="43466">MSIPSNELSDSDGETVGVTHDKCIDYCVKLVPKHLGLSSDTYNATYPGSHDSDRNVLKVDQIFGGITNSLYKVTNTRNGKSVLVRIFGSHTSRIIDRTRERYICELLSKFQISKSVYCYFKEGQIEEWIEGRNLTHNDLINSTYLVKIAQNLKKLHSISIDGDMIRIINGGSDVPRSCLWSTLWNYYKLCQRYVGKNRIRASDIDFKELEKKMCALEKVCNSVNSPLVLCHCDLLSGNIILLPDGNVRFIDFEYSCCMERAFDIANHFNEYMGFTGDFALIPDVDTQRKFIREYLKFDITELRPSLEGFCGFNQVSHSEDAVDDLLREIQPFFMASHILWGIWALLQSGFSIVEFDFLKYAKKRIDYFMNSSFWEPF</sequence>
<dbReference type="EC" id="2.7.1.82" evidence="3"/>
<dbReference type="Pfam" id="PF01633">
    <property type="entry name" value="Choline_kinase"/>
    <property type="match status" value="1"/>
</dbReference>
<keyword evidence="4" id="KW-0808">Transferase</keyword>
<dbReference type="PANTHER" id="PTHR22603">
    <property type="entry name" value="CHOLINE/ETHANOALAMINE KINASE"/>
    <property type="match status" value="1"/>
</dbReference>
<dbReference type="EMBL" id="CP056069">
    <property type="protein sequence ID" value="UKK00706.1"/>
    <property type="molecule type" value="Genomic_DNA"/>
</dbReference>
<dbReference type="AlphaFoldDB" id="A0A976MAG0"/>
<evidence type="ECO:0000313" key="4">
    <source>
        <dbReference type="EMBL" id="UKK00706.1"/>
    </source>
</evidence>
<organism evidence="4 5">
    <name type="scientific">Theileria orientalis</name>
    <dbReference type="NCBI Taxonomy" id="68886"/>
    <lineage>
        <taxon>Eukaryota</taxon>
        <taxon>Sar</taxon>
        <taxon>Alveolata</taxon>
        <taxon>Apicomplexa</taxon>
        <taxon>Aconoidasida</taxon>
        <taxon>Piroplasmida</taxon>
        <taxon>Theileriidae</taxon>
        <taxon>Theileria</taxon>
    </lineage>
</organism>
<dbReference type="Gene3D" id="3.30.200.20">
    <property type="entry name" value="Phosphorylase Kinase, domain 1"/>
    <property type="match status" value="1"/>
</dbReference>
<dbReference type="GO" id="GO:0006646">
    <property type="term" value="P:phosphatidylethanolamine biosynthetic process"/>
    <property type="evidence" value="ECO:0007669"/>
    <property type="project" value="TreeGrafter"/>
</dbReference>
<evidence type="ECO:0000256" key="2">
    <source>
        <dbReference type="ARBA" id="ARBA00038211"/>
    </source>
</evidence>
<dbReference type="Gene3D" id="3.90.1200.10">
    <property type="match status" value="1"/>
</dbReference>
<comment type="similarity">
    <text evidence="2">Belongs to the choline/ethanolamine kinase family.</text>
</comment>
<dbReference type="PANTHER" id="PTHR22603:SF66">
    <property type="entry name" value="ETHANOLAMINE KINASE"/>
    <property type="match status" value="1"/>
</dbReference>
<dbReference type="GO" id="GO:0005737">
    <property type="term" value="C:cytoplasm"/>
    <property type="evidence" value="ECO:0007669"/>
    <property type="project" value="TreeGrafter"/>
</dbReference>
<evidence type="ECO:0000313" key="5">
    <source>
        <dbReference type="Proteomes" id="UP000244811"/>
    </source>
</evidence>
<name>A0A976MAG0_THEOR</name>
<dbReference type="CDD" id="cd05157">
    <property type="entry name" value="ETNK_euk"/>
    <property type="match status" value="1"/>
</dbReference>
<dbReference type="Proteomes" id="UP000244811">
    <property type="component" value="Chromosome 1"/>
</dbReference>